<organism evidence="2 3">
    <name type="scientific">Asbolus verrucosus</name>
    <name type="common">Desert ironclad beetle</name>
    <dbReference type="NCBI Taxonomy" id="1661398"/>
    <lineage>
        <taxon>Eukaryota</taxon>
        <taxon>Metazoa</taxon>
        <taxon>Ecdysozoa</taxon>
        <taxon>Arthropoda</taxon>
        <taxon>Hexapoda</taxon>
        <taxon>Insecta</taxon>
        <taxon>Pterygota</taxon>
        <taxon>Neoptera</taxon>
        <taxon>Endopterygota</taxon>
        <taxon>Coleoptera</taxon>
        <taxon>Polyphaga</taxon>
        <taxon>Cucujiformia</taxon>
        <taxon>Tenebrionidae</taxon>
        <taxon>Pimeliinae</taxon>
        <taxon>Asbolus</taxon>
    </lineage>
</organism>
<keyword evidence="3" id="KW-1185">Reference proteome</keyword>
<evidence type="ECO:0000313" key="2">
    <source>
        <dbReference type="EMBL" id="RZC36934.1"/>
    </source>
</evidence>
<dbReference type="CDD" id="cd00161">
    <property type="entry name" value="beta-trefoil_Ricin-like"/>
    <property type="match status" value="1"/>
</dbReference>
<dbReference type="AlphaFoldDB" id="A0A482VVY8"/>
<keyword evidence="2" id="KW-0430">Lectin</keyword>
<gene>
    <name evidence="2" type="ORF">BDFB_013011</name>
</gene>
<dbReference type="OrthoDB" id="26589at2759"/>
<name>A0A482VVY8_ASBVE</name>
<dbReference type="Gene3D" id="2.80.10.50">
    <property type="match status" value="1"/>
</dbReference>
<dbReference type="SUPFAM" id="SSF50370">
    <property type="entry name" value="Ricin B-like lectins"/>
    <property type="match status" value="1"/>
</dbReference>
<evidence type="ECO:0000259" key="1">
    <source>
        <dbReference type="Pfam" id="PF14200"/>
    </source>
</evidence>
<feature type="domain" description="Ricin B lectin" evidence="1">
    <location>
        <begin position="4"/>
        <end position="80"/>
    </location>
</feature>
<dbReference type="GO" id="GO:0030246">
    <property type="term" value="F:carbohydrate binding"/>
    <property type="evidence" value="ECO:0007669"/>
    <property type="project" value="UniProtKB-KW"/>
</dbReference>
<sequence>MSHWRRKGYVVIRNQKSGLVLDASEYQIKLQHFTGYDVQLWKLEPTVDGKFFIVMSAAPGNFAVDIRRQNFCAGTEIIAYPRHGGANQVFQLQYQQVLANAE</sequence>
<dbReference type="InterPro" id="IPR000772">
    <property type="entry name" value="Ricin_B_lectin"/>
</dbReference>
<accession>A0A482VVY8</accession>
<comment type="caution">
    <text evidence="2">The sequence shown here is derived from an EMBL/GenBank/DDBJ whole genome shotgun (WGS) entry which is preliminary data.</text>
</comment>
<dbReference type="Pfam" id="PF14200">
    <property type="entry name" value="RicinB_lectin_2"/>
    <property type="match status" value="1"/>
</dbReference>
<dbReference type="InterPro" id="IPR035992">
    <property type="entry name" value="Ricin_B-like_lectins"/>
</dbReference>
<reference evidence="2 3" key="1">
    <citation type="submission" date="2017-03" db="EMBL/GenBank/DDBJ databases">
        <title>Genome of the blue death feigning beetle - Asbolus verrucosus.</title>
        <authorList>
            <person name="Rider S.D."/>
        </authorList>
    </citation>
    <scope>NUCLEOTIDE SEQUENCE [LARGE SCALE GENOMIC DNA]</scope>
    <source>
        <strain evidence="2">Butters</strain>
        <tissue evidence="2">Head and leg muscle</tissue>
    </source>
</reference>
<proteinExistence type="predicted"/>
<evidence type="ECO:0000313" key="3">
    <source>
        <dbReference type="Proteomes" id="UP000292052"/>
    </source>
</evidence>
<dbReference type="Proteomes" id="UP000292052">
    <property type="component" value="Unassembled WGS sequence"/>
</dbReference>
<dbReference type="EMBL" id="QDEB01057334">
    <property type="protein sequence ID" value="RZC36934.1"/>
    <property type="molecule type" value="Genomic_DNA"/>
</dbReference>
<protein>
    <submittedName>
        <fullName evidence="2">RicinB lectin 2 domain containing protein</fullName>
    </submittedName>
</protein>